<comment type="caution">
    <text evidence="1">The sequence shown here is derived from an EMBL/GenBank/DDBJ whole genome shotgun (WGS) entry which is preliminary data.</text>
</comment>
<dbReference type="EMBL" id="BPFB01000048">
    <property type="protein sequence ID" value="GIU01767.1"/>
    <property type="molecule type" value="Genomic_DNA"/>
</dbReference>
<keyword evidence="2" id="KW-1185">Reference proteome</keyword>
<dbReference type="InterPro" id="IPR007487">
    <property type="entry name" value="ABC_transpt-TYRBP-like"/>
</dbReference>
<evidence type="ECO:0008006" key="3">
    <source>
        <dbReference type="Google" id="ProtNLM"/>
    </source>
</evidence>
<dbReference type="Gene3D" id="3.40.50.2300">
    <property type="match status" value="2"/>
</dbReference>
<gene>
    <name evidence="1" type="ORF">TUM4630_31010</name>
</gene>
<evidence type="ECO:0000313" key="2">
    <source>
        <dbReference type="Proteomes" id="UP000761574"/>
    </source>
</evidence>
<proteinExistence type="predicted"/>
<sequence length="325" mass="37102">MRSILLLLIYILSLPLNAANIMIIHSYHSDNPWTASYSLGLEEQLKPNEHITHVYLNSKRLPYSHYSRLAEAAWEAYIANKPDLVVLADDNAIALLSRRLSRTETPVVFLGLNTNPRDHQLQDYRNFTGVLERPLFKRSLLLIDFILPNKQNKKLLILSDASPTSIAAFTPLIRNNETTHIGKIQLDFKLITSEKDWKETIIKAKTDGYDGLFIALYHTLTDEFTNHSDPQAILKWTAKYSPVPHFGFWDFNVSKEANIGGYVLDGYQHGKLASKLIAQILLGALPSSLPYVSDRKGQFMFSRYGVNKWHITLPKDIDAETHWVE</sequence>
<reference evidence="1 2" key="1">
    <citation type="submission" date="2021-05" db="EMBL/GenBank/DDBJ databases">
        <title>Molecular characterization for Shewanella algae harboring chromosomal blaOXA-55-like strains isolated from clinical and environment sample.</title>
        <authorList>
            <person name="Ohama Y."/>
            <person name="Aoki K."/>
            <person name="Harada S."/>
            <person name="Moriya K."/>
            <person name="Ishii Y."/>
            <person name="Tateda K."/>
        </authorList>
    </citation>
    <scope>NUCLEOTIDE SEQUENCE [LARGE SCALE GENOMIC DNA]</scope>
    <source>
        <strain evidence="1 2">LMG 23746</strain>
    </source>
</reference>
<protein>
    <recommendedName>
        <fullName evidence="3">Sugar ABC transporter</fullName>
    </recommendedName>
</protein>
<accession>A0ABQ4NS05</accession>
<dbReference type="Proteomes" id="UP000761574">
    <property type="component" value="Unassembled WGS sequence"/>
</dbReference>
<dbReference type="PANTHER" id="PTHR35271:SF1">
    <property type="entry name" value="ABC TRANSPORTER, SUBSTRATE-BINDING LIPOPROTEIN"/>
    <property type="match status" value="1"/>
</dbReference>
<organism evidence="1 2">
    <name type="scientific">Shewanella algidipiscicola</name>
    <dbReference type="NCBI Taxonomy" id="614070"/>
    <lineage>
        <taxon>Bacteria</taxon>
        <taxon>Pseudomonadati</taxon>
        <taxon>Pseudomonadota</taxon>
        <taxon>Gammaproteobacteria</taxon>
        <taxon>Alteromonadales</taxon>
        <taxon>Shewanellaceae</taxon>
        <taxon>Shewanella</taxon>
    </lineage>
</organism>
<name>A0ABQ4NS05_9GAMM</name>
<dbReference type="Pfam" id="PF04392">
    <property type="entry name" value="ABC_sub_bind"/>
    <property type="match status" value="1"/>
</dbReference>
<evidence type="ECO:0000313" key="1">
    <source>
        <dbReference type="EMBL" id="GIU01767.1"/>
    </source>
</evidence>
<dbReference type="RefSeq" id="WP_119979386.1">
    <property type="nucleotide sequence ID" value="NZ_BPFB01000048.1"/>
</dbReference>
<dbReference type="PANTHER" id="PTHR35271">
    <property type="entry name" value="ABC TRANSPORTER, SUBSTRATE-BINDING LIPOPROTEIN-RELATED"/>
    <property type="match status" value="1"/>
</dbReference>